<gene>
    <name evidence="1" type="ordered locus">H16_B0027</name>
</gene>
<proteinExistence type="predicted"/>
<dbReference type="Proteomes" id="UP000008210">
    <property type="component" value="Chromosome 2"/>
</dbReference>
<dbReference type="eggNOG" id="ENOG5033S76">
    <property type="taxonomic scope" value="Bacteria"/>
</dbReference>
<dbReference type="PROSITE" id="PS51318">
    <property type="entry name" value="TAT"/>
    <property type="match status" value="1"/>
</dbReference>
<protein>
    <submittedName>
        <fullName evidence="1">Uncharacterized protein</fullName>
    </submittedName>
</protein>
<dbReference type="HOGENOM" id="CLU_535136_0_0_4"/>
<name>Q0K591_CUPNH</name>
<evidence type="ECO:0000313" key="1">
    <source>
        <dbReference type="EMBL" id="CAJ94833.1"/>
    </source>
</evidence>
<dbReference type="KEGG" id="reh:H16_B0027"/>
<dbReference type="EMBL" id="AM260480">
    <property type="protein sequence ID" value="CAJ94833.1"/>
    <property type="molecule type" value="Genomic_DNA"/>
</dbReference>
<accession>Q0K591</accession>
<reference evidence="1 2" key="1">
    <citation type="journal article" date="2006" name="Nat. Biotechnol.">
        <title>Genome sequence of the bioplastic-producing 'Knallgas' bacterium Ralstonia eutropha H16.</title>
        <authorList>
            <person name="Pohlmann A."/>
            <person name="Fricke W.F."/>
            <person name="Reinecke F."/>
            <person name="Kusian B."/>
            <person name="Liesegang H."/>
            <person name="Cramm R."/>
            <person name="Eitinger T."/>
            <person name="Ewering C."/>
            <person name="Potter M."/>
            <person name="Schwartz E."/>
            <person name="Strittmatter A."/>
            <person name="Voss I."/>
            <person name="Gottschalk G."/>
            <person name="Steinbuechel A."/>
            <person name="Friedrich B."/>
            <person name="Bowien B."/>
        </authorList>
    </citation>
    <scope>NUCLEOTIDE SEQUENCE [LARGE SCALE GENOMIC DNA]</scope>
    <source>
        <strain evidence="2">ATCC 17699 / DSM 428 / KCTC 22496 / NCIMB 10442 / H16 / Stanier 337</strain>
    </source>
</reference>
<keyword evidence="2" id="KW-1185">Reference proteome</keyword>
<organism evidence="1 2">
    <name type="scientific">Cupriavidus necator (strain ATCC 17699 / DSM 428 / KCTC 22496 / NCIMB 10442 / H16 / Stanier 337)</name>
    <name type="common">Ralstonia eutropha</name>
    <dbReference type="NCBI Taxonomy" id="381666"/>
    <lineage>
        <taxon>Bacteria</taxon>
        <taxon>Pseudomonadati</taxon>
        <taxon>Pseudomonadota</taxon>
        <taxon>Betaproteobacteria</taxon>
        <taxon>Burkholderiales</taxon>
        <taxon>Burkholderiaceae</taxon>
        <taxon>Cupriavidus</taxon>
    </lineage>
</organism>
<dbReference type="InterPro" id="IPR006311">
    <property type="entry name" value="TAT_signal"/>
</dbReference>
<dbReference type="AlphaFoldDB" id="Q0K591"/>
<sequence length="509" mass="56537">MRLVRRRLASALLGACGLVVLLASTVPAAQAQSGGLMPDALNCDGPIEYAVWRRWNQGGLAFVREELIAQRLAAGDTYALYHFEIYFHNLLAMAQRCQRIDRLYQLAELVSSTYAKLEPAPGNRPGRAWICRGGPECSHNIRLRNTEVMLSSTQFLAFATSLANSLSRARPEAPGDFVEQTARIAREHLVRWSTPAAQGALRKQIAARPEDVKNGSSELFLTDKELWQISIYADLAGMLAVRPGLALDQDDAGFATMKAHLDLLLGLVAARITVQVPPGANGKAGKSAMVADLDAGFWRLYDDNRYAGYTGRDKPVVCKRDPARPDVFVAQTQIPAERFAPVANLGWDISHARRLVHFFEAIERNRAEMVRVYGISPSSLPSHDSMVAFARQLRLHVWNQDWNRPLFTNYFSGANGWYRVNYDNGTGNCSEGYPPYGQAESFPTGGYATWPGLHALGVRLYELTQSASVDDRDFVAAYFPSFMGRYGPSKRMIAELMFWPTLVRRGGSR</sequence>
<evidence type="ECO:0000313" key="2">
    <source>
        <dbReference type="Proteomes" id="UP000008210"/>
    </source>
</evidence>